<dbReference type="InterPro" id="IPR000218">
    <property type="entry name" value="Ribosomal_uL14"/>
</dbReference>
<dbReference type="HAMAP" id="MF_01367">
    <property type="entry name" value="Ribosomal_uL14"/>
    <property type="match status" value="1"/>
</dbReference>
<dbReference type="GO" id="GO:0070180">
    <property type="term" value="F:large ribosomal subunit rRNA binding"/>
    <property type="evidence" value="ECO:0007669"/>
    <property type="project" value="TreeGrafter"/>
</dbReference>
<dbReference type="Gene3D" id="2.40.150.20">
    <property type="entry name" value="Ribosomal protein L14"/>
    <property type="match status" value="1"/>
</dbReference>
<dbReference type="GO" id="GO:0006412">
    <property type="term" value="P:translation"/>
    <property type="evidence" value="ECO:0007669"/>
    <property type="project" value="InterPro"/>
</dbReference>
<dbReference type="GO" id="GO:0003735">
    <property type="term" value="F:structural constituent of ribosome"/>
    <property type="evidence" value="ECO:0007669"/>
    <property type="project" value="InterPro"/>
</dbReference>
<evidence type="ECO:0000313" key="5">
    <source>
        <dbReference type="EMBL" id="AVK94039.1"/>
    </source>
</evidence>
<dbReference type="NCBIfam" id="TIGR01067">
    <property type="entry name" value="rplN_bact"/>
    <property type="match status" value="1"/>
</dbReference>
<keyword evidence="2 4" id="KW-0689">Ribosomal protein</keyword>
<comment type="similarity">
    <text evidence="1 4">Belongs to the universal ribosomal protein uL14 family.</text>
</comment>
<keyword evidence="3 4" id="KW-0687">Ribonucleoprotein</keyword>
<dbReference type="Pfam" id="PF00238">
    <property type="entry name" value="Ribosomal_L14"/>
    <property type="match status" value="1"/>
</dbReference>
<dbReference type="EMBL" id="MG680944">
    <property type="protein sequence ID" value="AVK94039.1"/>
    <property type="molecule type" value="Genomic_DNA"/>
</dbReference>
<proteinExistence type="inferred from homology"/>
<name>A0A2P1E6M2_9CRYP</name>
<accession>A0A2P1E6M2</accession>
<dbReference type="SMART" id="SM01374">
    <property type="entry name" value="Ribosomal_L14"/>
    <property type="match status" value="1"/>
</dbReference>
<dbReference type="GO" id="GO:0005762">
    <property type="term" value="C:mitochondrial large ribosomal subunit"/>
    <property type="evidence" value="ECO:0007669"/>
    <property type="project" value="TreeGrafter"/>
</dbReference>
<dbReference type="PANTHER" id="PTHR11761:SF3">
    <property type="entry name" value="LARGE RIBOSOMAL SUBUNIT PROTEIN UL14M"/>
    <property type="match status" value="1"/>
</dbReference>
<geneLocation type="mitochondrion" evidence="5"/>
<keyword evidence="5" id="KW-0496">Mitochondrion</keyword>
<evidence type="ECO:0000256" key="1">
    <source>
        <dbReference type="ARBA" id="ARBA00010745"/>
    </source>
</evidence>
<sequence>MIQDRTFLNLADNSGAKLVQCIRVYKSDKVEVGSLILVAVKQTRPQSKLKKGQVLKAIVVRLTRPTSRKNGSFIKCFDNSVVLLNSKNEFYGTRLIGPVTNELRKKKLVKILSLTKFIV</sequence>
<dbReference type="InterPro" id="IPR005745">
    <property type="entry name" value="Ribosomal_uL14_bac-type"/>
</dbReference>
<evidence type="ECO:0000256" key="2">
    <source>
        <dbReference type="ARBA" id="ARBA00022980"/>
    </source>
</evidence>
<organism evidence="5">
    <name type="scientific">Teleaulax amphioxeia</name>
    <dbReference type="NCBI Taxonomy" id="77931"/>
    <lineage>
        <taxon>Eukaryota</taxon>
        <taxon>Cryptophyceae</taxon>
        <taxon>Pyrenomonadales</taxon>
        <taxon>Geminigeraceae</taxon>
        <taxon>Teleaulax</taxon>
    </lineage>
</organism>
<dbReference type="PANTHER" id="PTHR11761">
    <property type="entry name" value="50S/60S RIBOSOMAL PROTEIN L14/L23"/>
    <property type="match status" value="1"/>
</dbReference>
<evidence type="ECO:0000256" key="4">
    <source>
        <dbReference type="RuleBase" id="RU003949"/>
    </source>
</evidence>
<protein>
    <submittedName>
        <fullName evidence="5">Ribosomal protein L14</fullName>
    </submittedName>
</protein>
<dbReference type="CDD" id="cd00337">
    <property type="entry name" value="Ribosomal_uL14"/>
    <property type="match status" value="1"/>
</dbReference>
<dbReference type="AlphaFoldDB" id="A0A2P1E6M2"/>
<evidence type="ECO:0000256" key="3">
    <source>
        <dbReference type="ARBA" id="ARBA00023274"/>
    </source>
</evidence>
<dbReference type="SUPFAM" id="SSF50193">
    <property type="entry name" value="Ribosomal protein L14"/>
    <property type="match status" value="1"/>
</dbReference>
<dbReference type="RefSeq" id="YP_009475777.1">
    <property type="nucleotide sequence ID" value="NC_037436.1"/>
</dbReference>
<reference evidence="5" key="1">
    <citation type="journal article" date="2018" name="BMC Genomics">
        <title>Comparative mitochondrial genomics of cryptophyte algae: gene shuffling and dynamic mobile genetic elements.</title>
        <authorList>
            <person name="Kim J.I."/>
            <person name="Yoon H.S."/>
            <person name="Yi G."/>
            <person name="Shin W."/>
            <person name="Archibald J.M."/>
        </authorList>
    </citation>
    <scope>NUCLEOTIDE SEQUENCE</scope>
    <source>
        <strain evidence="5">HACCP-CR01</strain>
    </source>
</reference>
<dbReference type="InterPro" id="IPR036853">
    <property type="entry name" value="Ribosomal_uL14_sf"/>
</dbReference>
<gene>
    <name evidence="5" type="primary">rpl14</name>
    <name evidence="5" type="ORF">TampMt_p024</name>
</gene>
<dbReference type="GeneID" id="36496147"/>